<proteinExistence type="predicted"/>
<feature type="domain" description="Hydantoinase A/oxoprolinase" evidence="1">
    <location>
        <begin position="239"/>
        <end position="525"/>
    </location>
</feature>
<comment type="caution">
    <text evidence="4">The sequence shown here is derived from an EMBL/GenBank/DDBJ whole genome shotgun (WGS) entry which is preliminary data.</text>
</comment>
<dbReference type="PANTHER" id="PTHR11365">
    <property type="entry name" value="5-OXOPROLINASE RELATED"/>
    <property type="match status" value="1"/>
</dbReference>
<protein>
    <submittedName>
        <fullName evidence="4">5-oxoprolinase (ATP-hydrolyzing)</fullName>
    </submittedName>
</protein>
<keyword evidence="5" id="KW-1185">Reference proteome</keyword>
<reference evidence="4" key="1">
    <citation type="submission" date="2016-01" db="EMBL/GenBank/DDBJ databases">
        <authorList>
            <person name="Peeters C."/>
        </authorList>
    </citation>
    <scope>NUCLEOTIDE SEQUENCE</scope>
    <source>
        <strain evidence="4">LMG 29321</strain>
    </source>
</reference>
<evidence type="ECO:0000313" key="5">
    <source>
        <dbReference type="Proteomes" id="UP000071859"/>
    </source>
</evidence>
<dbReference type="Pfam" id="PF01968">
    <property type="entry name" value="Hydantoinase_A"/>
    <property type="match status" value="1"/>
</dbReference>
<evidence type="ECO:0000259" key="2">
    <source>
        <dbReference type="Pfam" id="PF05378"/>
    </source>
</evidence>
<dbReference type="GO" id="GO:0017168">
    <property type="term" value="F:5-oxoprolinase (ATP-hydrolyzing) activity"/>
    <property type="evidence" value="ECO:0007669"/>
    <property type="project" value="TreeGrafter"/>
</dbReference>
<gene>
    <name evidence="4" type="ORF">AWB78_06237</name>
</gene>
<dbReference type="Pfam" id="PF05378">
    <property type="entry name" value="Hydant_A_N"/>
    <property type="match status" value="1"/>
</dbReference>
<sequence>MFIALEPARLDHSRNARANGHAPEKKRIHMERGKLKRIGIDVGGTFTDVVMVDDQTGKIWSTKVPTTPKDRVVGTIEGFRKILALSGTRSEDVSFLGHGTTMATNMVVEGTGAKTALITTRGFRDVLELRRVSRHDRADLYDLLFDNPRPLVERRWRLEVSERLRYDGRVETPLDQAGLEALADEIRDSDIEAIAVCFLHAHVNPQHEREAVETLRRLLPDRFICASHEVNPEAMEYERASSTVINAMLGPVCGRYIGRLINALAQLGFAGKFLFMQSNGGLASPAMVADKPIVLLESGPAGGVSAAIRNCEKSELKNAILGDMGGTTFDVSLIRDFRPELRNKSLLHTYTVRSPSIDIDSVGAGGGSIVWIDAGGGVRIGPESAGADPGPACYGRGGTRPTVTDCNLVLGYIDPDSFLGGEFKLDAKAAWRVVEDVIAKPLGVSVPEAAQVVRSVANALMAQAIRIMTVERGYDPREFSYICYGGAGPVHAVDLAHEMGIRRVVIPPLPGLFSAFGMTVADQQYDYQRPLESDLAMIDDATLHQALDELTAQGMEELARHGVDRDGVKVVRLADCRYAGQPDVITVEVQDEAQGIRAALAQAFERAHQRQWNFVSKDKPVVVANVRLQLVTSTGWRGGVAGSDGGIVPKPVRTRDVYFDGGVRTLPVFARTEIPVGATIEGPAVIEEHSSCAVLKASHVARVDPDLNLVIELAA</sequence>
<evidence type="ECO:0000259" key="1">
    <source>
        <dbReference type="Pfam" id="PF01968"/>
    </source>
</evidence>
<dbReference type="InterPro" id="IPR008040">
    <property type="entry name" value="Hydant_A_N"/>
</dbReference>
<dbReference type="AlphaFoldDB" id="A0A158E4Y7"/>
<dbReference type="PANTHER" id="PTHR11365:SF23">
    <property type="entry name" value="HYPOTHETICAL 5-OXOPROLINASE (EUROFUNG)-RELATED"/>
    <property type="match status" value="1"/>
</dbReference>
<dbReference type="SUPFAM" id="SSF53067">
    <property type="entry name" value="Actin-like ATPase domain"/>
    <property type="match status" value="1"/>
</dbReference>
<dbReference type="InterPro" id="IPR002821">
    <property type="entry name" value="Hydantoinase_A"/>
</dbReference>
<accession>A0A158E4Y7</accession>
<dbReference type="Proteomes" id="UP000071859">
    <property type="component" value="Unassembled WGS sequence"/>
</dbReference>
<dbReference type="GO" id="GO:0006749">
    <property type="term" value="P:glutathione metabolic process"/>
    <property type="evidence" value="ECO:0007669"/>
    <property type="project" value="TreeGrafter"/>
</dbReference>
<name>A0A158E4Y7_9BURK</name>
<organism evidence="4 5">
    <name type="scientific">Caballeronia calidae</name>
    <dbReference type="NCBI Taxonomy" id="1777139"/>
    <lineage>
        <taxon>Bacteria</taxon>
        <taxon>Pseudomonadati</taxon>
        <taxon>Pseudomonadota</taxon>
        <taxon>Betaproteobacteria</taxon>
        <taxon>Burkholderiales</taxon>
        <taxon>Burkholderiaceae</taxon>
        <taxon>Caballeronia</taxon>
    </lineage>
</organism>
<evidence type="ECO:0000313" key="4">
    <source>
        <dbReference type="EMBL" id="SAL01932.1"/>
    </source>
</evidence>
<feature type="domain" description="Hydantoinase/oxoprolinase N-terminal" evidence="2">
    <location>
        <begin position="37"/>
        <end position="218"/>
    </location>
</feature>
<dbReference type="InterPro" id="IPR045079">
    <property type="entry name" value="Oxoprolinase-like"/>
</dbReference>
<dbReference type="GO" id="GO:0005829">
    <property type="term" value="C:cytosol"/>
    <property type="evidence" value="ECO:0007669"/>
    <property type="project" value="TreeGrafter"/>
</dbReference>
<feature type="domain" description="Acetophenone carboxylase-like C-terminal" evidence="3">
    <location>
        <begin position="541"/>
        <end position="704"/>
    </location>
</feature>
<dbReference type="InterPro" id="IPR049517">
    <property type="entry name" value="ACX-like_C"/>
</dbReference>
<dbReference type="EMBL" id="FCOX02000047">
    <property type="protein sequence ID" value="SAL01932.1"/>
    <property type="molecule type" value="Genomic_DNA"/>
</dbReference>
<dbReference type="Pfam" id="PF19278">
    <property type="entry name" value="Hydant_A_C"/>
    <property type="match status" value="1"/>
</dbReference>
<dbReference type="InterPro" id="IPR043129">
    <property type="entry name" value="ATPase_NBD"/>
</dbReference>
<evidence type="ECO:0000259" key="3">
    <source>
        <dbReference type="Pfam" id="PF19278"/>
    </source>
</evidence>